<comment type="similarity">
    <text evidence="6">Belongs to the class-II pyridine nucleotide-disulfide oxidoreductase family.</text>
</comment>
<keyword evidence="11" id="KW-1185">Reference proteome</keyword>
<dbReference type="PROSITE" id="PS00573">
    <property type="entry name" value="PYRIDINE_REDOX_2"/>
    <property type="match status" value="1"/>
</dbReference>
<evidence type="ECO:0000256" key="4">
    <source>
        <dbReference type="ARBA" id="ARBA00023157"/>
    </source>
</evidence>
<comment type="cofactor">
    <cofactor evidence="7">
        <name>FAD</name>
        <dbReference type="ChEBI" id="CHEBI:57692"/>
    </cofactor>
    <text evidence="7">Binds 1 FAD per subunit.</text>
</comment>
<dbReference type="EMBL" id="JAKKUT010000002">
    <property type="protein sequence ID" value="MDG2990119.1"/>
    <property type="molecule type" value="Genomic_DNA"/>
</dbReference>
<dbReference type="InterPro" id="IPR013766">
    <property type="entry name" value="Thioredoxin_domain"/>
</dbReference>
<evidence type="ECO:0000256" key="1">
    <source>
        <dbReference type="ARBA" id="ARBA00022630"/>
    </source>
</evidence>
<evidence type="ECO:0000256" key="2">
    <source>
        <dbReference type="ARBA" id="ARBA00022827"/>
    </source>
</evidence>
<feature type="compositionally biased region" description="Low complexity" evidence="8">
    <location>
        <begin position="325"/>
        <end position="340"/>
    </location>
</feature>
<dbReference type="SUPFAM" id="SSF51905">
    <property type="entry name" value="FAD/NAD(P)-binding domain"/>
    <property type="match status" value="1"/>
</dbReference>
<evidence type="ECO:0000256" key="8">
    <source>
        <dbReference type="SAM" id="MobiDB-lite"/>
    </source>
</evidence>
<organism evidence="10 11">
    <name type="scientific">Candidatus Synechococcus calcipolaris G9</name>
    <dbReference type="NCBI Taxonomy" id="1497997"/>
    <lineage>
        <taxon>Bacteria</taxon>
        <taxon>Bacillati</taxon>
        <taxon>Cyanobacteriota</taxon>
        <taxon>Cyanophyceae</taxon>
        <taxon>Synechococcales</taxon>
        <taxon>Synechococcaceae</taxon>
        <taxon>Synechococcus</taxon>
    </lineage>
</organism>
<reference evidence="10" key="2">
    <citation type="submission" date="2022-01" db="EMBL/GenBank/DDBJ databases">
        <authorList>
            <person name="Zivanovic Y."/>
            <person name="Moreira D."/>
            <person name="Lopez-Garcia P."/>
        </authorList>
    </citation>
    <scope>NUCLEOTIDE SEQUENCE</scope>
    <source>
        <strain evidence="10">G9</strain>
    </source>
</reference>
<evidence type="ECO:0000256" key="6">
    <source>
        <dbReference type="RuleBase" id="RU003880"/>
    </source>
</evidence>
<dbReference type="RefSeq" id="WP_277866037.1">
    <property type="nucleotide sequence ID" value="NZ_JAKKUT010000002.1"/>
</dbReference>
<dbReference type="Pfam" id="PF07992">
    <property type="entry name" value="Pyr_redox_2"/>
    <property type="match status" value="1"/>
</dbReference>
<dbReference type="InterPro" id="IPR023753">
    <property type="entry name" value="FAD/NAD-binding_dom"/>
</dbReference>
<dbReference type="InterPro" id="IPR005982">
    <property type="entry name" value="Thioredox_Rdtase"/>
</dbReference>
<dbReference type="InterPro" id="IPR008255">
    <property type="entry name" value="Pyr_nucl-diS_OxRdtase_2_AS"/>
</dbReference>
<keyword evidence="4" id="KW-1015">Disulfide bond</keyword>
<dbReference type="PROSITE" id="PS51352">
    <property type="entry name" value="THIOREDOXIN_2"/>
    <property type="match status" value="1"/>
</dbReference>
<feature type="domain" description="Thioredoxin" evidence="9">
    <location>
        <begin position="328"/>
        <end position="459"/>
    </location>
</feature>
<evidence type="ECO:0000256" key="7">
    <source>
        <dbReference type="RuleBase" id="RU003881"/>
    </source>
</evidence>
<feature type="region of interest" description="Disordered" evidence="8">
    <location>
        <begin position="325"/>
        <end position="351"/>
    </location>
</feature>
<sequence length="461" mass="50437">MAESTIENVVIIGSGPAGYTAAIYAARANLKPFMFEGYQVGGLPGGQLMTTTEVENFPGFPEGIQGPELMERMKAQALRWGAELVTEDVIQVDFRQRPFLISSAERQVRAHSVIIATGATAKRLGLPGEEQYWTKGVSACAICDGATPIFQGVELAVIGGGDSAAEEAVYLTKYGSHIHLLVRGDRMRASKAMQDRVLANPKITVHWHTEAIAIEGDGQLMQGLRVRNNLTQKEETLPVRGLFYAIGHTPNTQLFQGQIDLDPVGYILTPKGTETNVAGVYAAGDVQDHEYRQAVTAAGTGCMAALEAERWLSAQGLLHEFHQPTTEAAPKETAPAAKTPNLSESDPNAFDPTALKHRGSYALRKLFHDSDRLLMVKYVSPTCGPCHTLKPILNRVVEEFPEQMYLIEIDITEDTAIAEQAGVTSTPTIQLFKQKELVETIVGMKPKSQYRETIQKYVTKR</sequence>
<evidence type="ECO:0000313" key="11">
    <source>
        <dbReference type="Proteomes" id="UP001154265"/>
    </source>
</evidence>
<dbReference type="Gene3D" id="3.40.30.10">
    <property type="entry name" value="Glutaredoxin"/>
    <property type="match status" value="1"/>
</dbReference>
<comment type="subunit">
    <text evidence="6">Homodimer.</text>
</comment>
<evidence type="ECO:0000256" key="3">
    <source>
        <dbReference type="ARBA" id="ARBA00023002"/>
    </source>
</evidence>
<evidence type="ECO:0000259" key="9">
    <source>
        <dbReference type="PROSITE" id="PS51352"/>
    </source>
</evidence>
<evidence type="ECO:0000256" key="5">
    <source>
        <dbReference type="ARBA" id="ARBA00023284"/>
    </source>
</evidence>
<dbReference type="GO" id="GO:0004791">
    <property type="term" value="F:thioredoxin-disulfide reductase (NADPH) activity"/>
    <property type="evidence" value="ECO:0007669"/>
    <property type="project" value="UniProtKB-EC"/>
</dbReference>
<keyword evidence="7" id="KW-0521">NADP</keyword>
<keyword evidence="2 6" id="KW-0274">FAD</keyword>
<gene>
    <name evidence="10" type="primary">trxB</name>
    <name evidence="10" type="ORF">L3556_04095</name>
</gene>
<dbReference type="PRINTS" id="PR00368">
    <property type="entry name" value="FADPNR"/>
</dbReference>
<dbReference type="NCBIfam" id="TIGR01292">
    <property type="entry name" value="TRX_reduct"/>
    <property type="match status" value="1"/>
</dbReference>
<evidence type="ECO:0000313" key="10">
    <source>
        <dbReference type="EMBL" id="MDG2990119.1"/>
    </source>
</evidence>
<keyword evidence="1 6" id="KW-0285">Flavoprotein</keyword>
<comment type="catalytic activity">
    <reaction evidence="6">
        <text>[thioredoxin]-dithiol + NADP(+) = [thioredoxin]-disulfide + NADPH + H(+)</text>
        <dbReference type="Rhea" id="RHEA:20345"/>
        <dbReference type="Rhea" id="RHEA-COMP:10698"/>
        <dbReference type="Rhea" id="RHEA-COMP:10700"/>
        <dbReference type="ChEBI" id="CHEBI:15378"/>
        <dbReference type="ChEBI" id="CHEBI:29950"/>
        <dbReference type="ChEBI" id="CHEBI:50058"/>
        <dbReference type="ChEBI" id="CHEBI:57783"/>
        <dbReference type="ChEBI" id="CHEBI:58349"/>
        <dbReference type="EC" id="1.8.1.9"/>
    </reaction>
</comment>
<comment type="caution">
    <text evidence="10">The sequence shown here is derived from an EMBL/GenBank/DDBJ whole genome shotgun (WGS) entry which is preliminary data.</text>
</comment>
<dbReference type="EC" id="1.8.1.9" evidence="6"/>
<dbReference type="InterPro" id="IPR050097">
    <property type="entry name" value="Ferredoxin-NADP_redctase_2"/>
</dbReference>
<protein>
    <recommendedName>
        <fullName evidence="6">Thioredoxin reductase</fullName>
        <ecNumber evidence="6">1.8.1.9</ecNumber>
    </recommendedName>
</protein>
<accession>A0ABT6EWG7</accession>
<reference evidence="10" key="1">
    <citation type="journal article" date="2022" name="Genome Biol. Evol.">
        <title>A New Gene Family Diagnostic for Intracellular Biomineralization of Amorphous Ca Carbonates by Cyanobacteria.</title>
        <authorList>
            <person name="Benzerara K."/>
            <person name="Duprat E."/>
            <person name="Bitard-Feildel T."/>
            <person name="Caumes G."/>
            <person name="Cassier-Chauvat C."/>
            <person name="Chauvat F."/>
            <person name="Dezi M."/>
            <person name="Diop S.I."/>
            <person name="Gaschignard G."/>
            <person name="Gorgen S."/>
            <person name="Gugger M."/>
            <person name="Lopez-Garcia P."/>
            <person name="Millet M."/>
            <person name="Skouri-Panet F."/>
            <person name="Moreira D."/>
            <person name="Callebaut I."/>
        </authorList>
    </citation>
    <scope>NUCLEOTIDE SEQUENCE</scope>
    <source>
        <strain evidence="10">G9</strain>
    </source>
</reference>
<dbReference type="Proteomes" id="UP001154265">
    <property type="component" value="Unassembled WGS sequence"/>
</dbReference>
<keyword evidence="5 6" id="KW-0676">Redox-active center</keyword>
<name>A0ABT6EWG7_9SYNE</name>
<dbReference type="PRINTS" id="PR00469">
    <property type="entry name" value="PNDRDTASEII"/>
</dbReference>
<dbReference type="Gene3D" id="3.50.50.60">
    <property type="entry name" value="FAD/NAD(P)-binding domain"/>
    <property type="match status" value="2"/>
</dbReference>
<keyword evidence="3 6" id="KW-0560">Oxidoreductase</keyword>
<proteinExistence type="inferred from homology"/>
<dbReference type="InterPro" id="IPR036249">
    <property type="entry name" value="Thioredoxin-like_sf"/>
</dbReference>
<dbReference type="SUPFAM" id="SSF52833">
    <property type="entry name" value="Thioredoxin-like"/>
    <property type="match status" value="1"/>
</dbReference>
<dbReference type="Pfam" id="PF00085">
    <property type="entry name" value="Thioredoxin"/>
    <property type="match status" value="1"/>
</dbReference>
<dbReference type="PANTHER" id="PTHR48105">
    <property type="entry name" value="THIOREDOXIN REDUCTASE 1-RELATED-RELATED"/>
    <property type="match status" value="1"/>
</dbReference>
<dbReference type="InterPro" id="IPR036188">
    <property type="entry name" value="FAD/NAD-bd_sf"/>
</dbReference>